<protein>
    <submittedName>
        <fullName evidence="2">ATP synthase subunit I</fullName>
    </submittedName>
</protein>
<comment type="caution">
    <text evidence="2">The sequence shown here is derived from an EMBL/GenBank/DDBJ whole genome shotgun (WGS) entry which is preliminary data.</text>
</comment>
<dbReference type="EMBL" id="NTHN02000019">
    <property type="protein sequence ID" value="MCT4370986.1"/>
    <property type="molecule type" value="Genomic_DNA"/>
</dbReference>
<gene>
    <name evidence="2" type="ORF">CLG85_011930</name>
</gene>
<name>A0ABT2KMA5_9RHOB</name>
<keyword evidence="1" id="KW-0812">Transmembrane</keyword>
<keyword evidence="1" id="KW-0472">Membrane</keyword>
<proteinExistence type="predicted"/>
<dbReference type="Pfam" id="PF12966">
    <property type="entry name" value="AtpR"/>
    <property type="match status" value="1"/>
</dbReference>
<accession>A0ABT2KMA5</accession>
<keyword evidence="1" id="KW-1133">Transmembrane helix</keyword>
<keyword evidence="3" id="KW-1185">Reference proteome</keyword>
<dbReference type="Proteomes" id="UP000217448">
    <property type="component" value="Unassembled WGS sequence"/>
</dbReference>
<organism evidence="2 3">
    <name type="scientific">Alloyangia mangrovi</name>
    <dbReference type="NCBI Taxonomy" id="1779329"/>
    <lineage>
        <taxon>Bacteria</taxon>
        <taxon>Pseudomonadati</taxon>
        <taxon>Pseudomonadota</taxon>
        <taxon>Alphaproteobacteria</taxon>
        <taxon>Rhodobacterales</taxon>
        <taxon>Roseobacteraceae</taxon>
        <taxon>Alloyangia</taxon>
    </lineage>
</organism>
<evidence type="ECO:0000313" key="2">
    <source>
        <dbReference type="EMBL" id="MCT4370986.1"/>
    </source>
</evidence>
<reference evidence="3" key="1">
    <citation type="submission" date="2023-07" db="EMBL/GenBank/DDBJ databases">
        <title>Yangia mangrovi SAOS 153D genome.</title>
        <authorList>
            <person name="Verma A."/>
            <person name="Pal Y."/>
            <person name="Sundharam S."/>
            <person name="Bisht B."/>
            <person name="Srinivasan K."/>
        </authorList>
    </citation>
    <scope>NUCLEOTIDE SEQUENCE [LARGE SCALE GENOMIC DNA]</scope>
    <source>
        <strain evidence="3">SAOS 153D</strain>
    </source>
</reference>
<evidence type="ECO:0000256" key="1">
    <source>
        <dbReference type="SAM" id="Phobius"/>
    </source>
</evidence>
<evidence type="ECO:0000313" key="3">
    <source>
        <dbReference type="Proteomes" id="UP000217448"/>
    </source>
</evidence>
<feature type="transmembrane region" description="Helical" evidence="1">
    <location>
        <begin position="53"/>
        <end position="81"/>
    </location>
</feature>
<sequence>MSPAVTPYALAALALCLGFALGWAHFASLRRVTGLYLDGGPPWRALALQLGRLALLAAGLLGLALLGALPLLASTLGLLLARQVVLRRARRAP</sequence>
<dbReference type="InterPro" id="IPR017581">
    <property type="entry name" value="AtpR-like"/>
</dbReference>
<dbReference type="RefSeq" id="WP_260348953.1">
    <property type="nucleotide sequence ID" value="NZ_NTHN02000019.1"/>
</dbReference>